<geneLocation type="plasmid" evidence="3 4">
    <name>unnamed1</name>
</geneLocation>
<evidence type="ECO:0000313" key="3">
    <source>
        <dbReference type="EMBL" id="UPV76301.1"/>
    </source>
</evidence>
<dbReference type="Pfam" id="PF00884">
    <property type="entry name" value="Sulfatase"/>
    <property type="match status" value="1"/>
</dbReference>
<dbReference type="GO" id="GO:0004065">
    <property type="term" value="F:arylsulfatase activity"/>
    <property type="evidence" value="ECO:0007669"/>
    <property type="project" value="TreeGrafter"/>
</dbReference>
<sequence length="463" mass="52034">MYGNSDTPLSMQLVWALYDHIPETVQASAEPLYYWYQSKRADQRHVPPTRTARRREDAPDHVLTVVVDALRPDHVPSVGMPFDTAIAPSTWTFPSVTSMHTGVYPSEHGASAHTRPDAEEYAMPRQVDDRPTLPAEMEAAGYDTYGGFAFVVPFTALRGWYQTHRLYGNDLAENLFSDYVSWRGGRDRTFGYLHLGDLHQPIRIPDEYLEARDVDTRVFDEVEMCVEFDGCESCRRIQRERFAEYRAALDYVEDQLDRLLSVVGDDTLVVVVGDHGEGQGEHYERANRITDSRPNGGSGYRGNVGHGGTPFDVVARVPVGVSDPEDSNADTLLPEGGWPSLVDLAPTILEETVGDSRLTDEATGRPWQSEIPADRTAVCEAARFGVERKAAYRGDSKVIRSEADDVTYTARVEQSEPGEEFRTIPVREREELLASLPDNWEDFDVTRSVSPAVERRLEKLGYR</sequence>
<dbReference type="InterPro" id="IPR017850">
    <property type="entry name" value="Alkaline_phosphatase_core_sf"/>
</dbReference>
<proteinExistence type="inferred from homology"/>
<dbReference type="Proteomes" id="UP000830729">
    <property type="component" value="Plasmid unnamed1"/>
</dbReference>
<dbReference type="AlphaFoldDB" id="A0A8U0I061"/>
<name>A0A8U0I061_9EURY</name>
<dbReference type="KEGG" id="halx:M0R89_19245"/>
<organism evidence="3 4">
    <name type="scientific">Halorussus limi</name>
    <dbReference type="NCBI Taxonomy" id="2938695"/>
    <lineage>
        <taxon>Archaea</taxon>
        <taxon>Methanobacteriati</taxon>
        <taxon>Methanobacteriota</taxon>
        <taxon>Stenosarchaea group</taxon>
        <taxon>Halobacteria</taxon>
        <taxon>Halobacteriales</taxon>
        <taxon>Haladaptataceae</taxon>
        <taxon>Halorussus</taxon>
    </lineage>
</organism>
<keyword evidence="3" id="KW-0378">Hydrolase</keyword>
<feature type="domain" description="Sulfatase N-terminal" evidence="2">
    <location>
        <begin position="79"/>
        <end position="295"/>
    </location>
</feature>
<evidence type="ECO:0000313" key="4">
    <source>
        <dbReference type="Proteomes" id="UP000830729"/>
    </source>
</evidence>
<dbReference type="PANTHER" id="PTHR42693">
    <property type="entry name" value="ARYLSULFATASE FAMILY MEMBER"/>
    <property type="match status" value="1"/>
</dbReference>
<dbReference type="SUPFAM" id="SSF53649">
    <property type="entry name" value="Alkaline phosphatase-like"/>
    <property type="match status" value="1"/>
</dbReference>
<keyword evidence="3" id="KW-0614">Plasmid</keyword>
<dbReference type="Gene3D" id="3.40.720.10">
    <property type="entry name" value="Alkaline Phosphatase, subunit A"/>
    <property type="match status" value="1"/>
</dbReference>
<evidence type="ECO:0000259" key="2">
    <source>
        <dbReference type="Pfam" id="PF00884"/>
    </source>
</evidence>
<dbReference type="PANTHER" id="PTHR42693:SF33">
    <property type="entry name" value="ARYLSULFATASE"/>
    <property type="match status" value="1"/>
</dbReference>
<dbReference type="EMBL" id="CP096660">
    <property type="protein sequence ID" value="UPV76301.1"/>
    <property type="molecule type" value="Genomic_DNA"/>
</dbReference>
<accession>A0A8U0I061</accession>
<keyword evidence="4" id="KW-1185">Reference proteome</keyword>
<reference evidence="3 4" key="1">
    <citation type="submission" date="2022-04" db="EMBL/GenBank/DDBJ databases">
        <title>Diverse halophilic archaea isolated from saline environments.</title>
        <authorList>
            <person name="Cui H.-L."/>
        </authorList>
    </citation>
    <scope>NUCLEOTIDE SEQUENCE [LARGE SCALE GENOMIC DNA]</scope>
    <source>
        <strain evidence="3 4">XZYJT49</strain>
        <plasmid evidence="3 4">unnamed1</plasmid>
    </source>
</reference>
<evidence type="ECO:0000256" key="1">
    <source>
        <dbReference type="ARBA" id="ARBA00008779"/>
    </source>
</evidence>
<gene>
    <name evidence="3" type="ORF">M0R89_19245</name>
</gene>
<protein>
    <submittedName>
        <fullName evidence="3">Sulfatase-like hydrolase/transferase</fullName>
    </submittedName>
</protein>
<dbReference type="GeneID" id="72187382"/>
<comment type="similarity">
    <text evidence="1">Belongs to the sulfatase family.</text>
</comment>
<dbReference type="InterPro" id="IPR050738">
    <property type="entry name" value="Sulfatase"/>
</dbReference>
<dbReference type="InterPro" id="IPR000917">
    <property type="entry name" value="Sulfatase_N"/>
</dbReference>
<dbReference type="RefSeq" id="WP_248652334.1">
    <property type="nucleotide sequence ID" value="NZ_CP096660.1"/>
</dbReference>